<accession>A0A392T3P4</accession>
<feature type="non-terminal residue" evidence="1">
    <location>
        <position position="57"/>
    </location>
</feature>
<evidence type="ECO:0000313" key="1">
    <source>
        <dbReference type="EMBL" id="MCI55741.1"/>
    </source>
</evidence>
<dbReference type="Proteomes" id="UP000265520">
    <property type="component" value="Unassembled WGS sequence"/>
</dbReference>
<keyword evidence="2" id="KW-1185">Reference proteome</keyword>
<evidence type="ECO:0000313" key="2">
    <source>
        <dbReference type="Proteomes" id="UP000265520"/>
    </source>
</evidence>
<name>A0A392T3P4_9FABA</name>
<reference evidence="1 2" key="1">
    <citation type="journal article" date="2018" name="Front. Plant Sci.">
        <title>Red Clover (Trifolium pratense) and Zigzag Clover (T. medium) - A Picture of Genomic Similarities and Differences.</title>
        <authorList>
            <person name="Dluhosova J."/>
            <person name="Istvanek J."/>
            <person name="Nedelnik J."/>
            <person name="Repkova J."/>
        </authorList>
    </citation>
    <scope>NUCLEOTIDE SEQUENCE [LARGE SCALE GENOMIC DNA]</scope>
    <source>
        <strain evidence="2">cv. 10/8</strain>
        <tissue evidence="1">Leaf</tissue>
    </source>
</reference>
<dbReference type="EMBL" id="LXQA010500852">
    <property type="protein sequence ID" value="MCI55741.1"/>
    <property type="molecule type" value="Genomic_DNA"/>
</dbReference>
<protein>
    <submittedName>
        <fullName evidence="1">Uncharacterized protein</fullName>
    </submittedName>
</protein>
<comment type="caution">
    <text evidence="1">The sequence shown here is derived from an EMBL/GenBank/DDBJ whole genome shotgun (WGS) entry which is preliminary data.</text>
</comment>
<dbReference type="AlphaFoldDB" id="A0A392T3P4"/>
<sequence length="57" mass="6196">MDLSDFVASAPLTPLLKPDGVIHPIVVGTIWRRLVSKVAMIGVGKNVAQYLNDFQFG</sequence>
<organism evidence="1 2">
    <name type="scientific">Trifolium medium</name>
    <dbReference type="NCBI Taxonomy" id="97028"/>
    <lineage>
        <taxon>Eukaryota</taxon>
        <taxon>Viridiplantae</taxon>
        <taxon>Streptophyta</taxon>
        <taxon>Embryophyta</taxon>
        <taxon>Tracheophyta</taxon>
        <taxon>Spermatophyta</taxon>
        <taxon>Magnoliopsida</taxon>
        <taxon>eudicotyledons</taxon>
        <taxon>Gunneridae</taxon>
        <taxon>Pentapetalae</taxon>
        <taxon>rosids</taxon>
        <taxon>fabids</taxon>
        <taxon>Fabales</taxon>
        <taxon>Fabaceae</taxon>
        <taxon>Papilionoideae</taxon>
        <taxon>50 kb inversion clade</taxon>
        <taxon>NPAAA clade</taxon>
        <taxon>Hologalegina</taxon>
        <taxon>IRL clade</taxon>
        <taxon>Trifolieae</taxon>
        <taxon>Trifolium</taxon>
    </lineage>
</organism>
<proteinExistence type="predicted"/>